<gene>
    <name evidence="2" type="ORF">PUT78_15755</name>
</gene>
<comment type="caution">
    <text evidence="2">The sequence shown here is derived from an EMBL/GenBank/DDBJ whole genome shotgun (WGS) entry which is preliminary data.</text>
</comment>
<name>A0ABT5TBP6_9RHOB</name>
<dbReference type="EMBL" id="JAQZSM010000016">
    <property type="protein sequence ID" value="MDD7972554.1"/>
    <property type="molecule type" value="Genomic_DNA"/>
</dbReference>
<dbReference type="Proteomes" id="UP001431784">
    <property type="component" value="Unassembled WGS sequence"/>
</dbReference>
<dbReference type="RefSeq" id="WP_274353226.1">
    <property type="nucleotide sequence ID" value="NZ_JAQZSM010000016.1"/>
</dbReference>
<protein>
    <submittedName>
        <fullName evidence="2">SCO family protein</fullName>
    </submittedName>
</protein>
<dbReference type="SUPFAM" id="SSF52833">
    <property type="entry name" value="Thioredoxin-like"/>
    <property type="match status" value="1"/>
</dbReference>
<evidence type="ECO:0000256" key="1">
    <source>
        <dbReference type="ARBA" id="ARBA00010996"/>
    </source>
</evidence>
<evidence type="ECO:0000313" key="2">
    <source>
        <dbReference type="EMBL" id="MDD7972554.1"/>
    </source>
</evidence>
<organism evidence="2 3">
    <name type="scientific">Roseinatronobacter alkalisoli</name>
    <dbReference type="NCBI Taxonomy" id="3028235"/>
    <lineage>
        <taxon>Bacteria</taxon>
        <taxon>Pseudomonadati</taxon>
        <taxon>Pseudomonadota</taxon>
        <taxon>Alphaproteobacteria</taxon>
        <taxon>Rhodobacterales</taxon>
        <taxon>Paracoccaceae</taxon>
        <taxon>Roseinatronobacter</taxon>
    </lineage>
</organism>
<comment type="similarity">
    <text evidence="1">Belongs to the SCO1/2 family.</text>
</comment>
<keyword evidence="3" id="KW-1185">Reference proteome</keyword>
<dbReference type="Pfam" id="PF02630">
    <property type="entry name" value="SCO1-SenC"/>
    <property type="match status" value="1"/>
</dbReference>
<proteinExistence type="inferred from homology"/>
<dbReference type="InterPro" id="IPR003782">
    <property type="entry name" value="SCO1/SenC"/>
</dbReference>
<dbReference type="InterPro" id="IPR036249">
    <property type="entry name" value="Thioredoxin-like_sf"/>
</dbReference>
<reference evidence="2" key="1">
    <citation type="submission" date="2023-02" db="EMBL/GenBank/DDBJ databases">
        <title>Description of Roseinatronobacter alkalisoli sp. nov., an alkaliphilic bacerium isolated from soda soil.</title>
        <authorList>
            <person name="Wei W."/>
        </authorList>
    </citation>
    <scope>NUCLEOTIDE SEQUENCE</scope>
    <source>
        <strain evidence="2">HJB301</strain>
    </source>
</reference>
<sequence>MIRLYSLIAAGLIAALLGGLGYMVMTGSQQAGLGQCRETSIAGGAGSIGGPFELVDHTGRTVTDADFADRPVLLYFGYTFCPDVCPLDTARNAQAVDLLAERGYDVTPVFVSVDHQRDTQDLLAEFVRFMHPEMIGLTGTEEQIRDAARAYRVYFAAQESDDEFFLIDHSTFSYFMLPGHGFVDVIRRDQSPEQVADTLGCFIDNA</sequence>
<evidence type="ECO:0000313" key="3">
    <source>
        <dbReference type="Proteomes" id="UP001431784"/>
    </source>
</evidence>
<dbReference type="CDD" id="cd02968">
    <property type="entry name" value="SCO"/>
    <property type="match status" value="1"/>
</dbReference>
<dbReference type="Gene3D" id="3.40.30.10">
    <property type="entry name" value="Glutaredoxin"/>
    <property type="match status" value="1"/>
</dbReference>
<dbReference type="PANTHER" id="PTHR12151:SF25">
    <property type="entry name" value="LINALOOL DEHYDRATASE_ISOMERASE DOMAIN-CONTAINING PROTEIN"/>
    <property type="match status" value="1"/>
</dbReference>
<accession>A0ABT5TBP6</accession>
<dbReference type="PANTHER" id="PTHR12151">
    <property type="entry name" value="ELECTRON TRANSPORT PROTIN SCO1/SENC FAMILY MEMBER"/>
    <property type="match status" value="1"/>
</dbReference>